<keyword evidence="2" id="KW-1185">Reference proteome</keyword>
<gene>
    <name evidence="3 4" type="primary">LOC111016274</name>
</gene>
<accession>A0A6J1D1W2</accession>
<dbReference type="InterPro" id="IPR044699">
    <property type="entry name" value="MAKR6"/>
</dbReference>
<dbReference type="Proteomes" id="UP000504603">
    <property type="component" value="Unplaced"/>
</dbReference>
<keyword evidence="3 4" id="KW-0418">Kinase</keyword>
<evidence type="ECO:0000313" key="2">
    <source>
        <dbReference type="Proteomes" id="UP000504603"/>
    </source>
</evidence>
<dbReference type="PANTHER" id="PTHR34576:SF14">
    <property type="entry name" value="MEMBRANE-ASSOCIATED KINASE REGULATOR 6"/>
    <property type="match status" value="1"/>
</dbReference>
<organism evidence="2 3">
    <name type="scientific">Momordica charantia</name>
    <name type="common">Bitter gourd</name>
    <name type="synonym">Balsam pear</name>
    <dbReference type="NCBI Taxonomy" id="3673"/>
    <lineage>
        <taxon>Eukaryota</taxon>
        <taxon>Viridiplantae</taxon>
        <taxon>Streptophyta</taxon>
        <taxon>Embryophyta</taxon>
        <taxon>Tracheophyta</taxon>
        <taxon>Spermatophyta</taxon>
        <taxon>Magnoliopsida</taxon>
        <taxon>eudicotyledons</taxon>
        <taxon>Gunneridae</taxon>
        <taxon>Pentapetalae</taxon>
        <taxon>rosids</taxon>
        <taxon>fabids</taxon>
        <taxon>Cucurbitales</taxon>
        <taxon>Cucurbitaceae</taxon>
        <taxon>Momordiceae</taxon>
        <taxon>Momordica</taxon>
    </lineage>
</organism>
<feature type="compositionally biased region" description="Basic residues" evidence="1">
    <location>
        <begin position="182"/>
        <end position="191"/>
    </location>
</feature>
<evidence type="ECO:0000256" key="1">
    <source>
        <dbReference type="SAM" id="MobiDB-lite"/>
    </source>
</evidence>
<dbReference type="RefSeq" id="XP_022147281.1">
    <property type="nucleotide sequence ID" value="XM_022291589.1"/>
</dbReference>
<dbReference type="PANTHER" id="PTHR34576">
    <property type="entry name" value="MEMBRANE-ASSOCIATED KINASE REGULATOR 6-RELATED"/>
    <property type="match status" value="1"/>
</dbReference>
<dbReference type="RefSeq" id="XP_022147282.1">
    <property type="nucleotide sequence ID" value="XM_022291590.1"/>
</dbReference>
<feature type="compositionally biased region" description="Low complexity" evidence="1">
    <location>
        <begin position="192"/>
        <end position="203"/>
    </location>
</feature>
<proteinExistence type="predicted"/>
<dbReference type="GO" id="GO:0016301">
    <property type="term" value="F:kinase activity"/>
    <property type="evidence" value="ECO:0007669"/>
    <property type="project" value="UniProtKB-KW"/>
</dbReference>
<dbReference type="GeneID" id="111016274"/>
<sequence>MDHVVLSPKNIYNCFLHRCYVHELQTTMDDSRPLAVESFSASWLSNVKQSYDATSKMMDYKIVKPSRFLDETQNFKFNTPIHPSVLIAHADELFFDGSIRPVYISHATLEASDTSDFVPVLHNSSLASLNLSPAIQNRSCHSGRWRRSLCMLQKYLGCLSPICHKGHPGDITWVDDIKHKSRDVKSRHHSPRVSPQRNSSSSSGDWCHLESSIYEAILHCKKSIGE</sequence>
<dbReference type="OrthoDB" id="1913205at2759"/>
<keyword evidence="3 4" id="KW-0808">Transferase</keyword>
<feature type="region of interest" description="Disordered" evidence="1">
    <location>
        <begin position="182"/>
        <end position="205"/>
    </location>
</feature>
<evidence type="ECO:0000313" key="4">
    <source>
        <dbReference type="RefSeq" id="XP_022147282.1"/>
    </source>
</evidence>
<dbReference type="KEGG" id="mcha:111016274"/>
<evidence type="ECO:0000313" key="3">
    <source>
        <dbReference type="RefSeq" id="XP_022147281.1"/>
    </source>
</evidence>
<name>A0A6J1D1W2_MOMCH</name>
<dbReference type="AlphaFoldDB" id="A0A6J1D1W2"/>
<protein>
    <submittedName>
        <fullName evidence="3 4">Probable membrane-associated kinase regulator 6</fullName>
    </submittedName>
</protein>
<reference evidence="3 4" key="1">
    <citation type="submission" date="2025-04" db="UniProtKB">
        <authorList>
            <consortium name="RefSeq"/>
        </authorList>
    </citation>
    <scope>IDENTIFICATION</scope>
    <source>
        <strain evidence="3 4">OHB3-1</strain>
    </source>
</reference>